<evidence type="ECO:0000313" key="2">
    <source>
        <dbReference type="Proteomes" id="UP000595636"/>
    </source>
</evidence>
<gene>
    <name evidence="1" type="ORF">JEQ17_41145</name>
</gene>
<evidence type="ECO:0000313" key="1">
    <source>
        <dbReference type="EMBL" id="QQM45186.1"/>
    </source>
</evidence>
<organism evidence="1 2">
    <name type="scientific">Streptomyces liliifuscus</name>
    <dbReference type="NCBI Taxonomy" id="2797636"/>
    <lineage>
        <taxon>Bacteria</taxon>
        <taxon>Bacillati</taxon>
        <taxon>Actinomycetota</taxon>
        <taxon>Actinomycetes</taxon>
        <taxon>Kitasatosporales</taxon>
        <taxon>Streptomycetaceae</taxon>
        <taxon>Streptomyces</taxon>
    </lineage>
</organism>
<dbReference type="RefSeq" id="WP_200399995.1">
    <property type="nucleotide sequence ID" value="NZ_CP066831.1"/>
</dbReference>
<name>A0A7T7L2C3_9ACTN</name>
<dbReference type="EMBL" id="CP066831">
    <property type="protein sequence ID" value="QQM45186.1"/>
    <property type="molecule type" value="Genomic_DNA"/>
</dbReference>
<dbReference type="Proteomes" id="UP000595636">
    <property type="component" value="Chromosome"/>
</dbReference>
<keyword evidence="2" id="KW-1185">Reference proteome</keyword>
<sequence length="87" mass="9772">MVLKRHDPRRRRAVTAPAPTVADEYPIKNVRFVNGRTHHRTRRPDDERWWDLLHAACGKSGYLADGYSLGNIADCRGCAKAVAAQTS</sequence>
<dbReference type="AlphaFoldDB" id="A0A7T7L2C3"/>
<reference evidence="1 2" key="1">
    <citation type="submission" date="2020-12" db="EMBL/GenBank/DDBJ databases">
        <title>A novel species.</title>
        <authorList>
            <person name="Li K."/>
        </authorList>
    </citation>
    <scope>NUCLEOTIDE SEQUENCE [LARGE SCALE GENOMIC DNA]</scope>
    <source>
        <strain evidence="1 2">ZYC-3</strain>
    </source>
</reference>
<dbReference type="KEGG" id="slf:JEQ17_41145"/>
<protein>
    <submittedName>
        <fullName evidence="1">Uncharacterized protein</fullName>
    </submittedName>
</protein>
<proteinExistence type="predicted"/>
<accession>A0A7T7L2C3</accession>